<comment type="caution">
    <text evidence="2">The sequence shown here is derived from an EMBL/GenBank/DDBJ whole genome shotgun (WGS) entry which is preliminary data.</text>
</comment>
<protein>
    <recommendedName>
        <fullName evidence="4">MADS-box domain-containing protein</fullName>
    </recommendedName>
</protein>
<dbReference type="EMBL" id="JBFXLU010000655">
    <property type="protein sequence ID" value="KAL2823426.1"/>
    <property type="molecule type" value="Genomic_DNA"/>
</dbReference>
<reference evidence="2 3" key="1">
    <citation type="submission" date="2024-07" db="EMBL/GenBank/DDBJ databases">
        <title>Section-level genome sequencing and comparative genomics of Aspergillus sections Usti and Cavernicolus.</title>
        <authorList>
            <consortium name="Lawrence Berkeley National Laboratory"/>
            <person name="Nybo J.L."/>
            <person name="Vesth T.C."/>
            <person name="Theobald S."/>
            <person name="Frisvad J.C."/>
            <person name="Larsen T.O."/>
            <person name="Kjaerboelling I."/>
            <person name="Rothschild-Mancinelli K."/>
            <person name="Lyhne E.K."/>
            <person name="Kogle M.E."/>
            <person name="Barry K."/>
            <person name="Clum A."/>
            <person name="Na H."/>
            <person name="Ledsgaard L."/>
            <person name="Lin J."/>
            <person name="Lipzen A."/>
            <person name="Kuo A."/>
            <person name="Riley R."/>
            <person name="Mondo S."/>
            <person name="Labutti K."/>
            <person name="Haridas S."/>
            <person name="Pangalinan J."/>
            <person name="Salamov A.A."/>
            <person name="Simmons B.A."/>
            <person name="Magnuson J.K."/>
            <person name="Chen J."/>
            <person name="Drula E."/>
            <person name="Henrissat B."/>
            <person name="Wiebenga A."/>
            <person name="Lubbers R.J."/>
            <person name="Gomes A.C."/>
            <person name="Makela M.R."/>
            <person name="Stajich J."/>
            <person name="Grigoriev I.V."/>
            <person name="Mortensen U.H."/>
            <person name="De Vries R.P."/>
            <person name="Baker S.E."/>
            <person name="Andersen M.R."/>
        </authorList>
    </citation>
    <scope>NUCLEOTIDE SEQUENCE [LARGE SCALE GENOMIC DNA]</scope>
    <source>
        <strain evidence="2 3">CBS 123904</strain>
    </source>
</reference>
<gene>
    <name evidence="2" type="ORF">BJY01DRAFT_256614</name>
</gene>
<organism evidence="2 3">
    <name type="scientific">Aspergillus pseudoustus</name>
    <dbReference type="NCBI Taxonomy" id="1810923"/>
    <lineage>
        <taxon>Eukaryota</taxon>
        <taxon>Fungi</taxon>
        <taxon>Dikarya</taxon>
        <taxon>Ascomycota</taxon>
        <taxon>Pezizomycotina</taxon>
        <taxon>Eurotiomycetes</taxon>
        <taxon>Eurotiomycetidae</taxon>
        <taxon>Eurotiales</taxon>
        <taxon>Aspergillaceae</taxon>
        <taxon>Aspergillus</taxon>
        <taxon>Aspergillus subgen. Nidulantes</taxon>
    </lineage>
</organism>
<evidence type="ECO:0000313" key="3">
    <source>
        <dbReference type="Proteomes" id="UP001610446"/>
    </source>
</evidence>
<keyword evidence="1" id="KW-0175">Coiled coil</keyword>
<proteinExistence type="predicted"/>
<sequence length="145" mass="16070">MPPRRERDQERRRVKNSRERLKRRKERAIRNLHDYGLLSGARIFVVIQENTGDLIEYRNTADKKFPPSYTRLRQLFPAGKFLTPESFGATIAAKTSEIPTSSAPAVPPAGSGDPAIDFSALDLMANFDPFEAFGFPGGTTGDSGV</sequence>
<evidence type="ECO:0000256" key="1">
    <source>
        <dbReference type="SAM" id="Coils"/>
    </source>
</evidence>
<feature type="coiled-coil region" evidence="1">
    <location>
        <begin position="4"/>
        <end position="31"/>
    </location>
</feature>
<keyword evidence="3" id="KW-1185">Reference proteome</keyword>
<evidence type="ECO:0000313" key="2">
    <source>
        <dbReference type="EMBL" id="KAL2823426.1"/>
    </source>
</evidence>
<name>A0ABR4I6Q4_9EURO</name>
<accession>A0ABR4I6Q4</accession>
<dbReference type="Proteomes" id="UP001610446">
    <property type="component" value="Unassembled WGS sequence"/>
</dbReference>
<evidence type="ECO:0008006" key="4">
    <source>
        <dbReference type="Google" id="ProtNLM"/>
    </source>
</evidence>